<protein>
    <recommendedName>
        <fullName evidence="3">Internal virion protein</fullName>
    </recommendedName>
</protein>
<proteinExistence type="predicted"/>
<keyword evidence="1" id="KW-0175">Coiled coil</keyword>
<feature type="coiled-coil region" evidence="1">
    <location>
        <begin position="37"/>
        <end position="64"/>
    </location>
</feature>
<dbReference type="EMBL" id="GU943140">
    <property type="protein sequence ID" value="ADD96451.1"/>
    <property type="molecule type" value="Genomic_DNA"/>
</dbReference>
<dbReference type="AlphaFoldDB" id="D6PL50"/>
<accession>D6PL50</accession>
<reference evidence="2" key="1">
    <citation type="journal article" date="2010" name="ISME J.">
        <title>Metagenome of the Mediterranean deep chlorophyll maximum studied by direct and fosmid library 454 pyrosequencing.</title>
        <authorList>
            <person name="Ghai R."/>
            <person name="Martin-Cuadrado A.B."/>
            <person name="Molto A.G."/>
            <person name="Heredia I.G."/>
            <person name="Cabrera R."/>
            <person name="Martin J."/>
            <person name="Verdu M."/>
            <person name="Deschamps P."/>
            <person name="Moreira D."/>
            <person name="Lopez-Garcia P."/>
            <person name="Mira A."/>
            <person name="Rodriguez-Valera F."/>
        </authorList>
    </citation>
    <scope>NUCLEOTIDE SEQUENCE</scope>
</reference>
<evidence type="ECO:0000313" key="2">
    <source>
        <dbReference type="EMBL" id="ADD96451.1"/>
    </source>
</evidence>
<organism evidence="2">
    <name type="scientific">uncultured organism MedDCM-OCT-S09-C787</name>
    <dbReference type="NCBI Taxonomy" id="743652"/>
    <lineage>
        <taxon>unclassified sequences</taxon>
        <taxon>environmental samples</taxon>
    </lineage>
</organism>
<evidence type="ECO:0000256" key="1">
    <source>
        <dbReference type="SAM" id="Coils"/>
    </source>
</evidence>
<evidence type="ECO:0008006" key="3">
    <source>
        <dbReference type="Google" id="ProtNLM"/>
    </source>
</evidence>
<sequence length="156" mass="17036">MGWVSAITAGQAAAVSVGTSIIGARQASANGKFNQSVSNRNALIKEQEAEAIEAKKELDLAKFDKQFQVLEGEVITRISTSGAELSGSGMRVMRYNAEQAELEKDMIAYNAEINKSRKFEEANFARIQGDIARQNARMTELSYYSKAGESLLKTYG</sequence>
<name>D6PL50_9ZZZZ</name>